<dbReference type="RefSeq" id="WP_062995778.1">
    <property type="nucleotide sequence ID" value="NZ_BMMH01000001.1"/>
</dbReference>
<evidence type="ECO:0000313" key="2">
    <source>
        <dbReference type="Proteomes" id="UP000638263"/>
    </source>
</evidence>
<comment type="caution">
    <text evidence="1">The sequence shown here is derived from an EMBL/GenBank/DDBJ whole genome shotgun (WGS) entry which is preliminary data.</text>
</comment>
<reference evidence="1" key="1">
    <citation type="journal article" date="2014" name="Int. J. Syst. Evol. Microbiol.">
        <title>Complete genome sequence of Corynebacterium casei LMG S-19264T (=DSM 44701T), isolated from a smear-ripened cheese.</title>
        <authorList>
            <consortium name="US DOE Joint Genome Institute (JGI-PGF)"/>
            <person name="Walter F."/>
            <person name="Albersmeier A."/>
            <person name="Kalinowski J."/>
            <person name="Ruckert C."/>
        </authorList>
    </citation>
    <scope>NUCLEOTIDE SEQUENCE</scope>
    <source>
        <strain evidence="1">CGMCC 4.3508</strain>
    </source>
</reference>
<protein>
    <submittedName>
        <fullName evidence="1">Uncharacterized protein</fullName>
    </submittedName>
</protein>
<proteinExistence type="predicted"/>
<sequence>MDLADYVDDTATLFGIAENAAHGAALRCGADTHVYIDGVSEWDDGEQYAAFEVTGTLVEEGGDVDLQTGEGAVVHGIGRRYVMKNATWERIS</sequence>
<name>A0A917VKH2_9NOCA</name>
<keyword evidence="2" id="KW-1185">Reference proteome</keyword>
<organism evidence="1 2">
    <name type="scientific">Nocardia jinanensis</name>
    <dbReference type="NCBI Taxonomy" id="382504"/>
    <lineage>
        <taxon>Bacteria</taxon>
        <taxon>Bacillati</taxon>
        <taxon>Actinomycetota</taxon>
        <taxon>Actinomycetes</taxon>
        <taxon>Mycobacteriales</taxon>
        <taxon>Nocardiaceae</taxon>
        <taxon>Nocardia</taxon>
    </lineage>
</organism>
<dbReference type="EMBL" id="BMMH01000001">
    <property type="protein sequence ID" value="GGK93364.1"/>
    <property type="molecule type" value="Genomic_DNA"/>
</dbReference>
<evidence type="ECO:0000313" key="1">
    <source>
        <dbReference type="EMBL" id="GGK93364.1"/>
    </source>
</evidence>
<reference evidence="1" key="2">
    <citation type="submission" date="2020-09" db="EMBL/GenBank/DDBJ databases">
        <authorList>
            <person name="Sun Q."/>
            <person name="Zhou Y."/>
        </authorList>
    </citation>
    <scope>NUCLEOTIDE SEQUENCE</scope>
    <source>
        <strain evidence="1">CGMCC 4.3508</strain>
    </source>
</reference>
<accession>A0A917VKH2</accession>
<dbReference type="Proteomes" id="UP000638263">
    <property type="component" value="Unassembled WGS sequence"/>
</dbReference>
<dbReference type="AlphaFoldDB" id="A0A917VKH2"/>
<gene>
    <name evidence="1" type="ORF">GCM10011588_04920</name>
</gene>